<dbReference type="AlphaFoldDB" id="A0A1M5QJC7"/>
<organism evidence="2 3">
    <name type="scientific">Cognatiyoonia sediminum</name>
    <dbReference type="NCBI Taxonomy" id="1508389"/>
    <lineage>
        <taxon>Bacteria</taxon>
        <taxon>Pseudomonadati</taxon>
        <taxon>Pseudomonadota</taxon>
        <taxon>Alphaproteobacteria</taxon>
        <taxon>Rhodobacterales</taxon>
        <taxon>Paracoccaceae</taxon>
        <taxon>Cognatiyoonia</taxon>
    </lineage>
</organism>
<evidence type="ECO:0000313" key="2">
    <source>
        <dbReference type="EMBL" id="SHH13879.1"/>
    </source>
</evidence>
<keyword evidence="3" id="KW-1185">Reference proteome</keyword>
<feature type="compositionally biased region" description="Basic and acidic residues" evidence="1">
    <location>
        <begin position="49"/>
        <end position="70"/>
    </location>
</feature>
<sequence>MAFREFLIAGSVATLALGTVAYAQTNTARISEDVVAEITVEDASQFAERVSRTTRGDRDDCDDRKGHDKDELEDGDSQSDEEEA</sequence>
<evidence type="ECO:0000313" key="3">
    <source>
        <dbReference type="Proteomes" id="UP000184074"/>
    </source>
</evidence>
<gene>
    <name evidence="2" type="ORF">SAMN05444003_2141</name>
</gene>
<dbReference type="EMBL" id="FQXB01000003">
    <property type="protein sequence ID" value="SHH13879.1"/>
    <property type="molecule type" value="Genomic_DNA"/>
</dbReference>
<feature type="compositionally biased region" description="Acidic residues" evidence="1">
    <location>
        <begin position="71"/>
        <end position="84"/>
    </location>
</feature>
<name>A0A1M5QJC7_9RHOB</name>
<accession>A0A1M5QJC7</accession>
<dbReference type="STRING" id="1508389.SAMN05444003_2141"/>
<feature type="region of interest" description="Disordered" evidence="1">
    <location>
        <begin position="45"/>
        <end position="84"/>
    </location>
</feature>
<proteinExistence type="predicted"/>
<protein>
    <submittedName>
        <fullName evidence="2">Uncharacterized protein</fullName>
    </submittedName>
</protein>
<evidence type="ECO:0000256" key="1">
    <source>
        <dbReference type="SAM" id="MobiDB-lite"/>
    </source>
</evidence>
<dbReference type="Proteomes" id="UP000184074">
    <property type="component" value="Unassembled WGS sequence"/>
</dbReference>
<reference evidence="2 3" key="1">
    <citation type="submission" date="2016-11" db="EMBL/GenBank/DDBJ databases">
        <authorList>
            <person name="Jaros S."/>
            <person name="Januszkiewicz K."/>
            <person name="Wedrychowicz H."/>
        </authorList>
    </citation>
    <scope>NUCLEOTIDE SEQUENCE [LARGE SCALE GENOMIC DNA]</scope>
    <source>
        <strain evidence="2 3">DSM 28715</strain>
    </source>
</reference>
<dbReference type="RefSeq" id="WP_072900947.1">
    <property type="nucleotide sequence ID" value="NZ_FQXB01000003.1"/>
</dbReference>